<keyword evidence="7" id="KW-0520">NAD</keyword>
<dbReference type="InterPro" id="IPR054585">
    <property type="entry name" value="NDH2-like_C"/>
</dbReference>
<keyword evidence="6" id="KW-0560">Oxidoreductase</keyword>
<keyword evidence="5" id="KW-0809">Transit peptide</keyword>
<dbReference type="EMBL" id="HBFR01005141">
    <property type="protein sequence ID" value="CAD8876402.1"/>
    <property type="molecule type" value="Transcribed_RNA"/>
</dbReference>
<dbReference type="InterPro" id="IPR045024">
    <property type="entry name" value="NDH-2"/>
</dbReference>
<name>A0A7S1B6L3_9STRA</name>
<comment type="similarity">
    <text evidence="1">Belongs to the NADH dehydrogenase family.</text>
</comment>
<dbReference type="PRINTS" id="PR00411">
    <property type="entry name" value="PNDRDTASEI"/>
</dbReference>
<evidence type="ECO:0000256" key="4">
    <source>
        <dbReference type="ARBA" id="ARBA00022827"/>
    </source>
</evidence>
<evidence type="ECO:0000256" key="3">
    <source>
        <dbReference type="ARBA" id="ARBA00022630"/>
    </source>
</evidence>
<evidence type="ECO:0000256" key="1">
    <source>
        <dbReference type="ARBA" id="ARBA00005272"/>
    </source>
</evidence>
<dbReference type="SUPFAM" id="SSF51905">
    <property type="entry name" value="FAD/NAD(P)-binding domain"/>
    <property type="match status" value="1"/>
</dbReference>
<evidence type="ECO:0000259" key="11">
    <source>
        <dbReference type="Pfam" id="PF22366"/>
    </source>
</evidence>
<evidence type="ECO:0000313" key="12">
    <source>
        <dbReference type="EMBL" id="CAD8876402.1"/>
    </source>
</evidence>
<comment type="catalytic activity">
    <reaction evidence="9">
        <text>a ubiquinone + NADH + H(+) = a ubiquinol + NAD(+)</text>
        <dbReference type="Rhea" id="RHEA:23152"/>
        <dbReference type="Rhea" id="RHEA-COMP:9565"/>
        <dbReference type="Rhea" id="RHEA-COMP:9566"/>
        <dbReference type="ChEBI" id="CHEBI:15378"/>
        <dbReference type="ChEBI" id="CHEBI:16389"/>
        <dbReference type="ChEBI" id="CHEBI:17976"/>
        <dbReference type="ChEBI" id="CHEBI:57540"/>
        <dbReference type="ChEBI" id="CHEBI:57945"/>
    </reaction>
</comment>
<keyword evidence="4" id="KW-0274">FAD</keyword>
<dbReference type="PANTHER" id="PTHR43706">
    <property type="entry name" value="NADH DEHYDROGENASE"/>
    <property type="match status" value="1"/>
</dbReference>
<evidence type="ECO:0000256" key="8">
    <source>
        <dbReference type="ARBA" id="ARBA00047599"/>
    </source>
</evidence>
<dbReference type="Gene3D" id="3.50.50.100">
    <property type="match status" value="1"/>
</dbReference>
<evidence type="ECO:0000256" key="2">
    <source>
        <dbReference type="ARBA" id="ARBA00012637"/>
    </source>
</evidence>
<reference evidence="12" key="1">
    <citation type="submission" date="2021-01" db="EMBL/GenBank/DDBJ databases">
        <authorList>
            <person name="Corre E."/>
            <person name="Pelletier E."/>
            <person name="Niang G."/>
            <person name="Scheremetjew M."/>
            <person name="Finn R."/>
            <person name="Kale V."/>
            <person name="Holt S."/>
            <person name="Cochrane G."/>
            <person name="Meng A."/>
            <person name="Brown T."/>
            <person name="Cohen L."/>
        </authorList>
    </citation>
    <scope>NUCLEOTIDE SEQUENCE</scope>
    <source>
        <strain evidence="12">308</strain>
    </source>
</reference>
<dbReference type="InterPro" id="IPR036188">
    <property type="entry name" value="FAD/NAD-bd_sf"/>
</dbReference>
<dbReference type="GO" id="GO:0005739">
    <property type="term" value="C:mitochondrion"/>
    <property type="evidence" value="ECO:0007669"/>
    <property type="project" value="TreeGrafter"/>
</dbReference>
<dbReference type="EC" id="1.6.5.9" evidence="2"/>
<evidence type="ECO:0000256" key="5">
    <source>
        <dbReference type="ARBA" id="ARBA00022946"/>
    </source>
</evidence>
<proteinExistence type="inferred from homology"/>
<dbReference type="PRINTS" id="PR00368">
    <property type="entry name" value="FADPNR"/>
</dbReference>
<feature type="domain" description="FAD/NAD(P)-binding" evidence="10">
    <location>
        <begin position="55"/>
        <end position="409"/>
    </location>
</feature>
<protein>
    <recommendedName>
        <fullName evidence="2">NADH:ubiquinone reductase (non-electrogenic)</fullName>
        <ecNumber evidence="2">1.6.5.9</ecNumber>
    </recommendedName>
</protein>
<evidence type="ECO:0000256" key="6">
    <source>
        <dbReference type="ARBA" id="ARBA00023002"/>
    </source>
</evidence>
<organism evidence="12">
    <name type="scientific">Corethron hystrix</name>
    <dbReference type="NCBI Taxonomy" id="216773"/>
    <lineage>
        <taxon>Eukaryota</taxon>
        <taxon>Sar</taxon>
        <taxon>Stramenopiles</taxon>
        <taxon>Ochrophyta</taxon>
        <taxon>Bacillariophyta</taxon>
        <taxon>Coscinodiscophyceae</taxon>
        <taxon>Corethrophycidae</taxon>
        <taxon>Corethrales</taxon>
        <taxon>Corethraceae</taxon>
        <taxon>Corethron</taxon>
    </lineage>
</organism>
<accession>A0A7S1B6L3</accession>
<dbReference type="InterPro" id="IPR023753">
    <property type="entry name" value="FAD/NAD-binding_dom"/>
</dbReference>
<dbReference type="PANTHER" id="PTHR43706:SF47">
    <property type="entry name" value="EXTERNAL NADH-UBIQUINONE OXIDOREDUCTASE 1, MITOCHONDRIAL-RELATED"/>
    <property type="match status" value="1"/>
</dbReference>
<evidence type="ECO:0000256" key="7">
    <source>
        <dbReference type="ARBA" id="ARBA00023027"/>
    </source>
</evidence>
<dbReference type="Pfam" id="PF07992">
    <property type="entry name" value="Pyr_redox_2"/>
    <property type="match status" value="1"/>
</dbReference>
<feature type="domain" description="External alternative NADH-ubiquinone oxidoreductase-like C-terminal" evidence="11">
    <location>
        <begin position="480"/>
        <end position="518"/>
    </location>
</feature>
<dbReference type="Pfam" id="PF22366">
    <property type="entry name" value="NDH2_C"/>
    <property type="match status" value="1"/>
</dbReference>
<dbReference type="AlphaFoldDB" id="A0A7S1B6L3"/>
<sequence>MMNFFRKQRRGVTAAAALATTGIGSWATFITYADDWDDYFPPSSSATKQDGKKERVVILGSGWGGLNALRKCAGPNKDVVIVSPRPHFLYTPLLAGTAVGTVTLRSACEPIRRLITSAGGKESSVTYIRADARDVDLLNKRVLATTAAGDDGMELELAYDKLIVAVGSEVNTFGTPGVKEHGLFLKEAEDSSRLHAKLLSNLERAAGLMRHGDFDDRTKNKYDDEIDRLLKIVVVGAGPTGVELSAELADFRSKDVVRLFGEEVAARIRIVLVEAMPRILGPFDADLAQVAVHHLIERGVEVRTGTAVTKVEERCAILQPSTPRNATAEQKERAKSLAETHDIGALVWTAGVKARPLVTELAKSLGQTDLRGLNVDSSLRVKGTDGVYAIGDAALSGYAPTAQVAENEGKHVGRCIRDGVDKPFVYGHKGSLVNLGEGNGIAQLVAPNNSALNIWDALGAPTASETVGPNREKLDEVAVTGPIAWTLWRSLYWTKLLSNQSRIGLSMDWLKAMFSGRNVIEPVLKRQDTLVLPANWKAEVAGGGSVESFGTPLQRNSTVRSWRHVPADEKEKEKEKKKRFWLF</sequence>
<dbReference type="GO" id="GO:0050136">
    <property type="term" value="F:NADH dehydrogenase (quinone) (non-electrogenic) activity"/>
    <property type="evidence" value="ECO:0007669"/>
    <property type="project" value="UniProtKB-EC"/>
</dbReference>
<evidence type="ECO:0000259" key="10">
    <source>
        <dbReference type="Pfam" id="PF07992"/>
    </source>
</evidence>
<keyword evidence="3" id="KW-0285">Flavoprotein</keyword>
<evidence type="ECO:0000256" key="9">
    <source>
        <dbReference type="ARBA" id="ARBA00049010"/>
    </source>
</evidence>
<gene>
    <name evidence="12" type="ORF">CHYS00102_LOCUS3580</name>
</gene>
<comment type="catalytic activity">
    <reaction evidence="8">
        <text>a quinone + NADH + H(+) = a quinol + NAD(+)</text>
        <dbReference type="Rhea" id="RHEA:46160"/>
        <dbReference type="ChEBI" id="CHEBI:15378"/>
        <dbReference type="ChEBI" id="CHEBI:24646"/>
        <dbReference type="ChEBI" id="CHEBI:57540"/>
        <dbReference type="ChEBI" id="CHEBI:57945"/>
        <dbReference type="ChEBI" id="CHEBI:132124"/>
        <dbReference type="EC" id="1.6.5.9"/>
    </reaction>
</comment>